<evidence type="ECO:0000256" key="3">
    <source>
        <dbReference type="ARBA" id="ARBA00022801"/>
    </source>
</evidence>
<accession>A0ABW2NLI1</accession>
<dbReference type="CDD" id="cd01310">
    <property type="entry name" value="TatD_DNAse"/>
    <property type="match status" value="1"/>
</dbReference>
<evidence type="ECO:0000256" key="1">
    <source>
        <dbReference type="ARBA" id="ARBA00009275"/>
    </source>
</evidence>
<dbReference type="EMBL" id="JBHTCP010000002">
    <property type="protein sequence ID" value="MFC7370275.1"/>
    <property type="molecule type" value="Genomic_DNA"/>
</dbReference>
<keyword evidence="2" id="KW-0479">Metal-binding</keyword>
<organism evidence="4 5">
    <name type="scientific">Fictibacillus iocasae</name>
    <dbReference type="NCBI Taxonomy" id="2715437"/>
    <lineage>
        <taxon>Bacteria</taxon>
        <taxon>Bacillati</taxon>
        <taxon>Bacillota</taxon>
        <taxon>Bacilli</taxon>
        <taxon>Bacillales</taxon>
        <taxon>Fictibacillaceae</taxon>
        <taxon>Fictibacillus</taxon>
    </lineage>
</organism>
<dbReference type="InterPro" id="IPR032466">
    <property type="entry name" value="Metal_Hydrolase"/>
</dbReference>
<dbReference type="PIRSF" id="PIRSF005902">
    <property type="entry name" value="DNase_TatD"/>
    <property type="match status" value="1"/>
</dbReference>
<dbReference type="PANTHER" id="PTHR46317:SF1">
    <property type="entry name" value="HYDROLASE, TATD FAMILY"/>
    <property type="match status" value="1"/>
</dbReference>
<reference evidence="5" key="1">
    <citation type="journal article" date="2019" name="Int. J. Syst. Evol. Microbiol.">
        <title>The Global Catalogue of Microorganisms (GCM) 10K type strain sequencing project: providing services to taxonomists for standard genome sequencing and annotation.</title>
        <authorList>
            <consortium name="The Broad Institute Genomics Platform"/>
            <consortium name="The Broad Institute Genome Sequencing Center for Infectious Disease"/>
            <person name="Wu L."/>
            <person name="Ma J."/>
        </authorList>
    </citation>
    <scope>NUCLEOTIDE SEQUENCE [LARGE SCALE GENOMIC DNA]</scope>
    <source>
        <strain evidence="5">NBRC 106396</strain>
    </source>
</reference>
<sequence>MIPIFDAHIHLDQYSDEELHQFFSRDLVTLKGMISVSFNLASCKRNLELSHKYSPLVKCAFGYHPEQTLPSDSEMADLLNWMHRHLDDMTAVGEVGLPYYLRQKNPQLNRDHYAEILEEFIKAAVLWDKPIVLHAVYDDAPFVCDLLEKHNISRAHFHWFKGDPVTTERMARNGYYVSITPDVLYEREIQKLAASYPIQQLMVETDGPWPFEGPFTGQMTHSIMIHQSLSAIAEVKQLTIESVYSLIYKNSLRFYSVSESCYEQQKKDL</sequence>
<dbReference type="PANTHER" id="PTHR46317">
    <property type="entry name" value="HYDROLASE OF PHP SUPERFAMILY-RELATED PROTEIN"/>
    <property type="match status" value="1"/>
</dbReference>
<keyword evidence="5" id="KW-1185">Reference proteome</keyword>
<dbReference type="Gene3D" id="3.20.20.140">
    <property type="entry name" value="Metal-dependent hydrolases"/>
    <property type="match status" value="1"/>
</dbReference>
<dbReference type="InterPro" id="IPR001130">
    <property type="entry name" value="TatD-like"/>
</dbReference>
<dbReference type="RefSeq" id="WP_379745230.1">
    <property type="nucleotide sequence ID" value="NZ_JBHTCP010000002.1"/>
</dbReference>
<evidence type="ECO:0000313" key="5">
    <source>
        <dbReference type="Proteomes" id="UP001596549"/>
    </source>
</evidence>
<dbReference type="Pfam" id="PF01026">
    <property type="entry name" value="TatD_DNase"/>
    <property type="match status" value="1"/>
</dbReference>
<protein>
    <submittedName>
        <fullName evidence="4">TatD family hydrolase</fullName>
    </submittedName>
</protein>
<evidence type="ECO:0000256" key="2">
    <source>
        <dbReference type="ARBA" id="ARBA00022723"/>
    </source>
</evidence>
<dbReference type="Proteomes" id="UP001596549">
    <property type="component" value="Unassembled WGS sequence"/>
</dbReference>
<evidence type="ECO:0000313" key="4">
    <source>
        <dbReference type="EMBL" id="MFC7370275.1"/>
    </source>
</evidence>
<proteinExistence type="inferred from homology"/>
<keyword evidence="3 4" id="KW-0378">Hydrolase</keyword>
<dbReference type="SUPFAM" id="SSF51556">
    <property type="entry name" value="Metallo-dependent hydrolases"/>
    <property type="match status" value="1"/>
</dbReference>
<dbReference type="PROSITE" id="PS01137">
    <property type="entry name" value="TATD_1"/>
    <property type="match status" value="1"/>
</dbReference>
<dbReference type="GO" id="GO:0016787">
    <property type="term" value="F:hydrolase activity"/>
    <property type="evidence" value="ECO:0007669"/>
    <property type="project" value="UniProtKB-KW"/>
</dbReference>
<comment type="caution">
    <text evidence="4">The sequence shown here is derived from an EMBL/GenBank/DDBJ whole genome shotgun (WGS) entry which is preliminary data.</text>
</comment>
<name>A0ABW2NLI1_9BACL</name>
<gene>
    <name evidence="4" type="ORF">ACFQPF_01105</name>
</gene>
<dbReference type="InterPro" id="IPR018228">
    <property type="entry name" value="DNase_TatD-rel_CS"/>
</dbReference>
<comment type="similarity">
    <text evidence="1">Belongs to the metallo-dependent hydrolases superfamily. TatD-type hydrolase family.</text>
</comment>